<reference evidence="5" key="1">
    <citation type="submission" date="2025-08" db="UniProtKB">
        <authorList>
            <consortium name="RefSeq"/>
        </authorList>
    </citation>
    <scope>IDENTIFICATION</scope>
    <source>
        <tissue evidence="5">Whole Larva</tissue>
    </source>
</reference>
<accession>A0ABM1MIM2</accession>
<name>A0ABM1MIM2_NICVS</name>
<feature type="region of interest" description="Disordered" evidence="3">
    <location>
        <begin position="1"/>
        <end position="68"/>
    </location>
</feature>
<evidence type="ECO:0000256" key="2">
    <source>
        <dbReference type="ARBA" id="ARBA00019581"/>
    </source>
</evidence>
<evidence type="ECO:0000256" key="1">
    <source>
        <dbReference type="ARBA" id="ARBA00008942"/>
    </source>
</evidence>
<evidence type="ECO:0000313" key="4">
    <source>
        <dbReference type="Proteomes" id="UP000695000"/>
    </source>
</evidence>
<dbReference type="PANTHER" id="PTHR31974:SF2">
    <property type="entry name" value="BIOGENESIS OF LYSOSOME-RELATED ORGANELLES COMPLEX 1 SUBUNIT 3"/>
    <property type="match status" value="1"/>
</dbReference>
<gene>
    <name evidence="5" type="primary">LOC108561045</name>
</gene>
<protein>
    <recommendedName>
        <fullName evidence="2">Biogenesis of lysosome-related organelles complex 1 subunit 3</fullName>
    </recommendedName>
</protein>
<evidence type="ECO:0000313" key="5">
    <source>
        <dbReference type="RefSeq" id="XP_017774422.1"/>
    </source>
</evidence>
<dbReference type="RefSeq" id="XP_017774422.1">
    <property type="nucleotide sequence ID" value="XM_017918933.1"/>
</dbReference>
<evidence type="ECO:0000256" key="3">
    <source>
        <dbReference type="SAM" id="MobiDB-lite"/>
    </source>
</evidence>
<keyword evidence="4" id="KW-1185">Reference proteome</keyword>
<feature type="compositionally biased region" description="Acidic residues" evidence="3">
    <location>
        <begin position="43"/>
        <end position="53"/>
    </location>
</feature>
<feature type="compositionally biased region" description="Polar residues" evidence="3">
    <location>
        <begin position="23"/>
        <end position="35"/>
    </location>
</feature>
<dbReference type="InterPro" id="IPR017245">
    <property type="entry name" value="BLOC-1_complex_su-3"/>
</dbReference>
<proteinExistence type="inferred from homology"/>
<dbReference type="Pfam" id="PF15753">
    <property type="entry name" value="BLOC1S3"/>
    <property type="match status" value="1"/>
</dbReference>
<dbReference type="PANTHER" id="PTHR31974">
    <property type="entry name" value="BIOGENESIS OF LYSOSOME-RELATED ORGANELLES COMPLEX 1 SUBUNIT 3"/>
    <property type="match status" value="1"/>
</dbReference>
<sequence>MESKLVVRGEASETESEDEPINITESLSVQATMANSRKGEVITGEDSESDSETENQLPRAAEKSMNKPKKTYETLLIRKLKDDNKQLYRDLDGFTTETITKARDVLNTAEQELIKSQITLQGALTALRGLNHNSAAIKNKLRDILSSNFISNINKNIV</sequence>
<dbReference type="Proteomes" id="UP000695000">
    <property type="component" value="Unplaced"/>
</dbReference>
<feature type="compositionally biased region" description="Basic and acidic residues" evidence="3">
    <location>
        <begin position="1"/>
        <end position="11"/>
    </location>
</feature>
<organism evidence="4 5">
    <name type="scientific">Nicrophorus vespilloides</name>
    <name type="common">Boreal carrion beetle</name>
    <dbReference type="NCBI Taxonomy" id="110193"/>
    <lineage>
        <taxon>Eukaryota</taxon>
        <taxon>Metazoa</taxon>
        <taxon>Ecdysozoa</taxon>
        <taxon>Arthropoda</taxon>
        <taxon>Hexapoda</taxon>
        <taxon>Insecta</taxon>
        <taxon>Pterygota</taxon>
        <taxon>Neoptera</taxon>
        <taxon>Endopterygota</taxon>
        <taxon>Coleoptera</taxon>
        <taxon>Polyphaga</taxon>
        <taxon>Staphyliniformia</taxon>
        <taxon>Silphidae</taxon>
        <taxon>Nicrophorinae</taxon>
        <taxon>Nicrophorus</taxon>
    </lineage>
</organism>
<dbReference type="GeneID" id="108561045"/>
<comment type="similarity">
    <text evidence="1">Belongs to the BLOC1S3 family.</text>
</comment>